<organism evidence="2 3">
    <name type="scientific">Schizophyllum amplum</name>
    <dbReference type="NCBI Taxonomy" id="97359"/>
    <lineage>
        <taxon>Eukaryota</taxon>
        <taxon>Fungi</taxon>
        <taxon>Dikarya</taxon>
        <taxon>Basidiomycota</taxon>
        <taxon>Agaricomycotina</taxon>
        <taxon>Agaricomycetes</taxon>
        <taxon>Agaricomycetidae</taxon>
        <taxon>Agaricales</taxon>
        <taxon>Schizophyllaceae</taxon>
        <taxon>Schizophyllum</taxon>
    </lineage>
</organism>
<reference evidence="2 3" key="1">
    <citation type="journal article" date="2019" name="New Phytol.">
        <title>Comparative genomics reveals unique wood-decay strategies and fruiting body development in the Schizophyllaceae.</title>
        <authorList>
            <person name="Almasi E."/>
            <person name="Sahu N."/>
            <person name="Krizsan K."/>
            <person name="Balint B."/>
            <person name="Kovacs G.M."/>
            <person name="Kiss B."/>
            <person name="Cseklye J."/>
            <person name="Drula E."/>
            <person name="Henrissat B."/>
            <person name="Nagy I."/>
            <person name="Chovatia M."/>
            <person name="Adam C."/>
            <person name="LaButti K."/>
            <person name="Lipzen A."/>
            <person name="Riley R."/>
            <person name="Grigoriev I.V."/>
            <person name="Nagy L.G."/>
        </authorList>
    </citation>
    <scope>NUCLEOTIDE SEQUENCE [LARGE SCALE GENOMIC DNA]</scope>
    <source>
        <strain evidence="2 3">NL-1724</strain>
    </source>
</reference>
<name>A0A550CEN5_9AGAR</name>
<proteinExistence type="predicted"/>
<evidence type="ECO:0000256" key="1">
    <source>
        <dbReference type="SAM" id="MobiDB-lite"/>
    </source>
</evidence>
<evidence type="ECO:0000313" key="3">
    <source>
        <dbReference type="Proteomes" id="UP000320762"/>
    </source>
</evidence>
<dbReference type="OrthoDB" id="2739946at2759"/>
<evidence type="ECO:0000313" key="2">
    <source>
        <dbReference type="EMBL" id="TRM63261.1"/>
    </source>
</evidence>
<dbReference type="Proteomes" id="UP000320762">
    <property type="component" value="Unassembled WGS sequence"/>
</dbReference>
<dbReference type="EMBL" id="VDMD01000010">
    <property type="protein sequence ID" value="TRM63261.1"/>
    <property type="molecule type" value="Genomic_DNA"/>
</dbReference>
<gene>
    <name evidence="2" type="ORF">BD626DRAFT_496083</name>
</gene>
<dbReference type="AlphaFoldDB" id="A0A550CEN5"/>
<dbReference type="STRING" id="97359.A0A550CEN5"/>
<sequence>MTRSKNNDSPYKQLKKNIRAEAVKAGINYAEAIDRRNACKETQKIDLSRGLSRRNPGRMDGFQWRGSTFIPPQRVDNGDFSADCSTDVAAERDANLGGEGAEPRQAHVVCLMDLARPAKRKVRKTQFEFVSRPKAVIALSECDEAESVFDEWDVLEDDLYDSEVSVEDDEMPPKRQYAEVMKT</sequence>
<protein>
    <submittedName>
        <fullName evidence="2">Uncharacterized protein</fullName>
    </submittedName>
</protein>
<accession>A0A550CEN5</accession>
<feature type="compositionally biased region" description="Basic and acidic residues" evidence="1">
    <location>
        <begin position="171"/>
        <end position="183"/>
    </location>
</feature>
<comment type="caution">
    <text evidence="2">The sequence shown here is derived from an EMBL/GenBank/DDBJ whole genome shotgun (WGS) entry which is preliminary data.</text>
</comment>
<feature type="region of interest" description="Disordered" evidence="1">
    <location>
        <begin position="163"/>
        <end position="183"/>
    </location>
</feature>
<keyword evidence="3" id="KW-1185">Reference proteome</keyword>